<feature type="transmembrane region" description="Helical" evidence="1">
    <location>
        <begin position="6"/>
        <end position="27"/>
    </location>
</feature>
<dbReference type="AlphaFoldDB" id="A0A5J4SA73"/>
<proteinExistence type="predicted"/>
<gene>
    <name evidence="3" type="ORF">EZS27_009328</name>
</gene>
<evidence type="ECO:0000313" key="3">
    <source>
        <dbReference type="EMBL" id="KAA6342957.1"/>
    </source>
</evidence>
<sequence length="144" mass="16250">MMDFITAPLIVGIVALGIYKLFELFVCKRERLIILEKLGDKITLPIELNKLSLPNYRHSLPFSFGALKAGCLLMGIGLGLFAGFFFCAVAIPDYFTNFHKWEMRELYGVVYGSCVLFFGGAGLVIAFIIETKKKKEEEKKKPEE</sequence>
<dbReference type="EMBL" id="SNRY01000297">
    <property type="protein sequence ID" value="KAA6342957.1"/>
    <property type="molecule type" value="Genomic_DNA"/>
</dbReference>
<name>A0A5J4SA73_9ZZZZ</name>
<feature type="domain" description="DUF6249" evidence="2">
    <location>
        <begin position="14"/>
        <end position="130"/>
    </location>
</feature>
<feature type="transmembrane region" description="Helical" evidence="1">
    <location>
        <begin position="106"/>
        <end position="129"/>
    </location>
</feature>
<keyword evidence="1" id="KW-0812">Transmembrane</keyword>
<organism evidence="3">
    <name type="scientific">termite gut metagenome</name>
    <dbReference type="NCBI Taxonomy" id="433724"/>
    <lineage>
        <taxon>unclassified sequences</taxon>
        <taxon>metagenomes</taxon>
        <taxon>organismal metagenomes</taxon>
    </lineage>
</organism>
<protein>
    <recommendedName>
        <fullName evidence="2">DUF6249 domain-containing protein</fullName>
    </recommendedName>
</protein>
<evidence type="ECO:0000259" key="2">
    <source>
        <dbReference type="Pfam" id="PF19762"/>
    </source>
</evidence>
<keyword evidence="1" id="KW-0472">Membrane</keyword>
<keyword evidence="1" id="KW-1133">Transmembrane helix</keyword>
<accession>A0A5J4SA73</accession>
<dbReference type="Pfam" id="PF19762">
    <property type="entry name" value="DUF6249"/>
    <property type="match status" value="1"/>
</dbReference>
<dbReference type="InterPro" id="IPR046216">
    <property type="entry name" value="DUF6249"/>
</dbReference>
<reference evidence="3" key="1">
    <citation type="submission" date="2019-03" db="EMBL/GenBank/DDBJ databases">
        <title>Single cell metagenomics reveals metabolic interactions within the superorganism composed of flagellate Streblomastix strix and complex community of Bacteroidetes bacteria on its surface.</title>
        <authorList>
            <person name="Treitli S.C."/>
            <person name="Kolisko M."/>
            <person name="Husnik F."/>
            <person name="Keeling P."/>
            <person name="Hampl V."/>
        </authorList>
    </citation>
    <scope>NUCLEOTIDE SEQUENCE</scope>
    <source>
        <strain evidence="3">STM</strain>
    </source>
</reference>
<comment type="caution">
    <text evidence="3">The sequence shown here is derived from an EMBL/GenBank/DDBJ whole genome shotgun (WGS) entry which is preliminary data.</text>
</comment>
<evidence type="ECO:0000256" key="1">
    <source>
        <dbReference type="SAM" id="Phobius"/>
    </source>
</evidence>
<feature type="transmembrane region" description="Helical" evidence="1">
    <location>
        <begin position="66"/>
        <end position="91"/>
    </location>
</feature>